<keyword evidence="3" id="KW-0472">Membrane</keyword>
<evidence type="ECO:0000256" key="2">
    <source>
        <dbReference type="PIRSR" id="PIRSR602401-1"/>
    </source>
</evidence>
<keyword evidence="2" id="KW-0349">Heme</keyword>
<feature type="binding site" description="axial binding residue" evidence="2">
    <location>
        <position position="440"/>
    </location>
    <ligand>
        <name>heme</name>
        <dbReference type="ChEBI" id="CHEBI:30413"/>
    </ligand>
    <ligandPart>
        <name>Fe</name>
        <dbReference type="ChEBI" id="CHEBI:18248"/>
    </ligandPart>
</feature>
<comment type="cofactor">
    <cofactor evidence="2">
        <name>heme</name>
        <dbReference type="ChEBI" id="CHEBI:30413"/>
    </cofactor>
</comment>
<dbReference type="PRINTS" id="PR00385">
    <property type="entry name" value="P450"/>
</dbReference>
<dbReference type="PANTHER" id="PTHR24291">
    <property type="entry name" value="CYTOCHROME P450 FAMILY 4"/>
    <property type="match status" value="1"/>
</dbReference>
<keyword evidence="5" id="KW-1185">Reference proteome</keyword>
<dbReference type="EMBL" id="JACVVK020000448">
    <property type="protein sequence ID" value="KAK7474093.1"/>
    <property type="molecule type" value="Genomic_DNA"/>
</dbReference>
<dbReference type="Gene3D" id="1.10.630.10">
    <property type="entry name" value="Cytochrome P450"/>
    <property type="match status" value="1"/>
</dbReference>
<evidence type="ECO:0000313" key="4">
    <source>
        <dbReference type="EMBL" id="KAK7474093.1"/>
    </source>
</evidence>
<dbReference type="AlphaFoldDB" id="A0ABD0JH81"/>
<keyword evidence="3" id="KW-1133">Transmembrane helix</keyword>
<organism evidence="4 5">
    <name type="scientific">Batillaria attramentaria</name>
    <dbReference type="NCBI Taxonomy" id="370345"/>
    <lineage>
        <taxon>Eukaryota</taxon>
        <taxon>Metazoa</taxon>
        <taxon>Spiralia</taxon>
        <taxon>Lophotrochozoa</taxon>
        <taxon>Mollusca</taxon>
        <taxon>Gastropoda</taxon>
        <taxon>Caenogastropoda</taxon>
        <taxon>Sorbeoconcha</taxon>
        <taxon>Cerithioidea</taxon>
        <taxon>Batillariidae</taxon>
        <taxon>Batillaria</taxon>
    </lineage>
</organism>
<comment type="caution">
    <text evidence="4">The sequence shown here is derived from an EMBL/GenBank/DDBJ whole genome shotgun (WGS) entry which is preliminary data.</text>
</comment>
<dbReference type="Pfam" id="PF00067">
    <property type="entry name" value="p450"/>
    <property type="match status" value="1"/>
</dbReference>
<evidence type="ECO:0000313" key="5">
    <source>
        <dbReference type="Proteomes" id="UP001519460"/>
    </source>
</evidence>
<proteinExistence type="inferred from homology"/>
<comment type="similarity">
    <text evidence="1">Belongs to the cytochrome P450 family.</text>
</comment>
<dbReference type="InterPro" id="IPR050196">
    <property type="entry name" value="Cytochrome_P450_Monoox"/>
</dbReference>
<feature type="transmembrane region" description="Helical" evidence="3">
    <location>
        <begin position="6"/>
        <end position="28"/>
    </location>
</feature>
<sequence>MQVHRQAWSILPVIIGATSFTWVVYKLLIKPFLSPLRKIPGRTYKPIIGNMFEALKEEAMTNTINWMKELNSRFIRFYYLYGEERLLTADPAVIKYITVTNSKNYRHSNTAGMIAKLVPDFLLIINGSAHHSLKRLLNPSFNSHSVNGFIPVFDETTKKVVARWSAAIKNNGGQEATVPAQEVMQHITLDAICECGFGYHLHCVEDPASAGVQSLQHILKGFTVRLIQMIPLISRLPSKEKSRQKTDIDFFRSTILTVIKEKREKMEFGGDSSKDLLSALLAAKDEEGNSLPDNIIYSQVGGFLFAGFETTSIGLTWTLLMLAQYPEVQTKARQEVMSLLPDQEQPITAAIVEKLVYLTCVVKESLRLFPPVTVHFRQSINDDVIQGYKIPAGTKIGLASGALHRLPENWDDPDTFKPERFLKEYDPYAFLPFSAGPFMCIGHGFAMTEMKVVLARLLRSFDLAMVPSYKYRRVRQLTMKPHPPLQLRVSFLKN</sequence>
<dbReference type="InterPro" id="IPR002401">
    <property type="entry name" value="Cyt_P450_E_grp-I"/>
</dbReference>
<dbReference type="InterPro" id="IPR001128">
    <property type="entry name" value="Cyt_P450"/>
</dbReference>
<protein>
    <recommendedName>
        <fullName evidence="6">Cytochrome P450</fullName>
    </recommendedName>
</protein>
<evidence type="ECO:0000256" key="3">
    <source>
        <dbReference type="SAM" id="Phobius"/>
    </source>
</evidence>
<keyword evidence="2" id="KW-0408">Iron</keyword>
<evidence type="ECO:0008006" key="6">
    <source>
        <dbReference type="Google" id="ProtNLM"/>
    </source>
</evidence>
<name>A0ABD0JH81_9CAEN</name>
<keyword evidence="3" id="KW-0812">Transmembrane</keyword>
<keyword evidence="2" id="KW-0479">Metal-binding</keyword>
<dbReference type="InterPro" id="IPR036396">
    <property type="entry name" value="Cyt_P450_sf"/>
</dbReference>
<dbReference type="Proteomes" id="UP001519460">
    <property type="component" value="Unassembled WGS sequence"/>
</dbReference>
<dbReference type="PRINTS" id="PR00463">
    <property type="entry name" value="EP450I"/>
</dbReference>
<evidence type="ECO:0000256" key="1">
    <source>
        <dbReference type="ARBA" id="ARBA00010617"/>
    </source>
</evidence>
<dbReference type="PANTHER" id="PTHR24291:SF175">
    <property type="entry name" value="CYTOCHROME P450"/>
    <property type="match status" value="1"/>
</dbReference>
<reference evidence="4 5" key="1">
    <citation type="journal article" date="2023" name="Sci. Data">
        <title>Genome assembly of the Korean intertidal mud-creeper Batillaria attramentaria.</title>
        <authorList>
            <person name="Patra A.K."/>
            <person name="Ho P.T."/>
            <person name="Jun S."/>
            <person name="Lee S.J."/>
            <person name="Kim Y."/>
            <person name="Won Y.J."/>
        </authorList>
    </citation>
    <scope>NUCLEOTIDE SEQUENCE [LARGE SCALE GENOMIC DNA]</scope>
    <source>
        <strain evidence="4">Wonlab-2016</strain>
    </source>
</reference>
<accession>A0ABD0JH81</accession>
<dbReference type="SUPFAM" id="SSF48264">
    <property type="entry name" value="Cytochrome P450"/>
    <property type="match status" value="1"/>
</dbReference>
<gene>
    <name evidence="4" type="ORF">BaRGS_00034699</name>
</gene>